<name>A0A1C6TNM6_9ACTN</name>
<dbReference type="Gene3D" id="1.20.1270.210">
    <property type="match status" value="1"/>
</dbReference>
<keyword evidence="2" id="KW-1185">Reference proteome</keyword>
<organism evidence="1 2">
    <name type="scientific">Micromonospora pallida</name>
    <dbReference type="NCBI Taxonomy" id="145854"/>
    <lineage>
        <taxon>Bacteria</taxon>
        <taxon>Bacillati</taxon>
        <taxon>Actinomycetota</taxon>
        <taxon>Actinomycetes</taxon>
        <taxon>Micromonosporales</taxon>
        <taxon>Micromonosporaceae</taxon>
        <taxon>Micromonospora</taxon>
    </lineage>
</organism>
<dbReference type="Pfam" id="PF04860">
    <property type="entry name" value="Phage_portal"/>
    <property type="match status" value="1"/>
</dbReference>
<dbReference type="RefSeq" id="WP_091654613.1">
    <property type="nucleotide sequence ID" value="NZ_FMHW01000003.1"/>
</dbReference>
<dbReference type="Proteomes" id="UP000198959">
    <property type="component" value="Unassembled WGS sequence"/>
</dbReference>
<evidence type="ECO:0000313" key="2">
    <source>
        <dbReference type="Proteomes" id="UP000198959"/>
    </source>
</evidence>
<gene>
    <name evidence="1" type="ORF">GA0074692_6747</name>
</gene>
<proteinExistence type="predicted"/>
<dbReference type="AlphaFoldDB" id="A0A1C6TNM6"/>
<dbReference type="EMBL" id="FMHW01000003">
    <property type="protein sequence ID" value="SCL43173.1"/>
    <property type="molecule type" value="Genomic_DNA"/>
</dbReference>
<reference evidence="2" key="1">
    <citation type="submission" date="2016-06" db="EMBL/GenBank/DDBJ databases">
        <authorList>
            <person name="Varghese N."/>
            <person name="Submissions Spin"/>
        </authorList>
    </citation>
    <scope>NUCLEOTIDE SEQUENCE [LARGE SCALE GENOMIC DNA]</scope>
    <source>
        <strain evidence="2">DSM 43817</strain>
    </source>
</reference>
<accession>A0A1C6TNM6</accession>
<sequence>MSLWRRAASITSPQDLIGERRAARTNTTAVTNDSAMRHSAVWACLRLRADLLSTMPVDVYRRVQGVQVEVPKPPVLVNPGGERVDIQEWLYSSQVDLDRAGNCFGLVTERTALGLPARIDLVALSDVVVRAKGSTITEIRIAGTPYTGDRLADVWHEKQFTVAGLPLGLSPVAYAALSLQESASAQRFAVDWFGGSAIPMAELVNTAKTINKTEAQIAKDHYRAAVTSGDLFVHGKDWEYKPIQTVANDTQFLESRQFGLTDISRFFGCPADLIDAAVSTGSITYATITQRNLQFLIMNLGPAVTRRETALGRLVPGTRYVKLNRSALLAMDPQARAETIKTRLDSRQLTPSEGRALDDRPPLTDADLAEFAAVYGAPRTQPTEAKS</sequence>
<dbReference type="STRING" id="145854.GA0074692_6747"/>
<protein>
    <submittedName>
        <fullName evidence="1">Phage portal protein, HK97 family</fullName>
    </submittedName>
</protein>
<evidence type="ECO:0000313" key="1">
    <source>
        <dbReference type="EMBL" id="SCL43173.1"/>
    </source>
</evidence>
<dbReference type="OrthoDB" id="9765386at2"/>
<dbReference type="InterPro" id="IPR006944">
    <property type="entry name" value="Phage/GTA_portal"/>
</dbReference>